<reference evidence="2 3" key="1">
    <citation type="submission" date="2017-06" db="EMBL/GenBank/DDBJ databases">
        <title>Global population genomics of the pathogenic fungus Cryptococcus neoformans var. grubii.</title>
        <authorList>
            <person name="Cuomo C."/>
            <person name="Litvintseva A."/>
            <person name="Chen Y."/>
            <person name="Young S."/>
            <person name="Zeng Q."/>
            <person name="Chapman S."/>
            <person name="Gujja S."/>
            <person name="Saif S."/>
            <person name="Birren B."/>
        </authorList>
    </citation>
    <scope>NUCLEOTIDE SEQUENCE [LARGE SCALE GENOMIC DNA]</scope>
    <source>
        <strain evidence="2 3">Tu259-1</strain>
    </source>
</reference>
<evidence type="ECO:0000313" key="3">
    <source>
        <dbReference type="Proteomes" id="UP000199727"/>
    </source>
</evidence>
<evidence type="ECO:0000313" key="2">
    <source>
        <dbReference type="EMBL" id="OXG22399.1"/>
    </source>
</evidence>
<comment type="caution">
    <text evidence="2">The sequence shown here is derived from an EMBL/GenBank/DDBJ whole genome shotgun (WGS) entry which is preliminary data.</text>
</comment>
<name>A0A854QD32_CRYNE</name>
<proteinExistence type="predicted"/>
<feature type="compositionally biased region" description="Polar residues" evidence="1">
    <location>
        <begin position="164"/>
        <end position="175"/>
    </location>
</feature>
<protein>
    <submittedName>
        <fullName evidence="2">Uncharacterized protein</fullName>
    </submittedName>
</protein>
<evidence type="ECO:0000256" key="1">
    <source>
        <dbReference type="SAM" id="MobiDB-lite"/>
    </source>
</evidence>
<dbReference type="EMBL" id="AMKT01000040">
    <property type="protein sequence ID" value="OXG22399.1"/>
    <property type="molecule type" value="Genomic_DNA"/>
</dbReference>
<organism evidence="2 3">
    <name type="scientific">Cryptococcus neoformans Tu259-1</name>
    <dbReference type="NCBI Taxonomy" id="1230072"/>
    <lineage>
        <taxon>Eukaryota</taxon>
        <taxon>Fungi</taxon>
        <taxon>Dikarya</taxon>
        <taxon>Basidiomycota</taxon>
        <taxon>Agaricomycotina</taxon>
        <taxon>Tremellomycetes</taxon>
        <taxon>Tremellales</taxon>
        <taxon>Cryptococcaceae</taxon>
        <taxon>Cryptococcus</taxon>
        <taxon>Cryptococcus neoformans species complex</taxon>
    </lineage>
</organism>
<gene>
    <name evidence="2" type="ORF">C361_03060</name>
</gene>
<dbReference type="Proteomes" id="UP000199727">
    <property type="component" value="Unassembled WGS sequence"/>
</dbReference>
<dbReference type="AlphaFoldDB" id="A0A854QD32"/>
<sequence>MSHLESLSQQIHATLLSPPAKFLLTSGRALDDQWWKVRLFWNGGGGDGKTEVRVWTADINLDEVSATEEDLAAAVETGMLHVDCGRRSVDLSTLDELSLHVLIQPKPIITYLTLGKVEDYVGQLIDVNFKLLSKPAATKEDTSEVKKLRSQLARKDEEIATIRSKMSNLSSQGASRGSDYKSSPSQSPQKPRTTIPKNASKIQPNQKRYVIQGYFMFCRAPPGFSLWKAIHAFHR</sequence>
<feature type="region of interest" description="Disordered" evidence="1">
    <location>
        <begin position="163"/>
        <end position="202"/>
    </location>
</feature>
<accession>A0A854QD32</accession>
<feature type="compositionally biased region" description="Low complexity" evidence="1">
    <location>
        <begin position="181"/>
        <end position="191"/>
    </location>
</feature>